<dbReference type="Gene3D" id="3.30.360.10">
    <property type="entry name" value="Dihydrodipicolinate Reductase, domain 2"/>
    <property type="match status" value="1"/>
</dbReference>
<evidence type="ECO:0000256" key="5">
    <source>
        <dbReference type="ARBA" id="ARBA00011738"/>
    </source>
</evidence>
<evidence type="ECO:0000256" key="4">
    <source>
        <dbReference type="ARBA" id="ARBA00010584"/>
    </source>
</evidence>
<dbReference type="PIRSF" id="PIRSF000148">
    <property type="entry name" value="ASA_dh"/>
    <property type="match status" value="1"/>
</dbReference>
<dbReference type="CDD" id="cd02316">
    <property type="entry name" value="VcASADH2_like_N"/>
    <property type="match status" value="1"/>
</dbReference>
<evidence type="ECO:0000256" key="3">
    <source>
        <dbReference type="ARBA" id="ARBA00005097"/>
    </source>
</evidence>
<dbReference type="AlphaFoldDB" id="A0A939HAA4"/>
<dbReference type="EC" id="1.2.1.11" evidence="6 15"/>
<evidence type="ECO:0000313" key="18">
    <source>
        <dbReference type="EMBL" id="MBO1265444.1"/>
    </source>
</evidence>
<gene>
    <name evidence="15" type="primary">asd</name>
    <name evidence="18" type="ORF">J3A84_10415</name>
</gene>
<comment type="pathway">
    <text evidence="1 15">Amino-acid biosynthesis; L-methionine biosynthesis via de novo pathway; L-homoserine from L-aspartate: step 2/3.</text>
</comment>
<dbReference type="Pfam" id="PF02774">
    <property type="entry name" value="Semialdhyde_dhC"/>
    <property type="match status" value="1"/>
</dbReference>
<feature type="domain" description="Semialdehyde dehydrogenase NAD-binding" evidence="17">
    <location>
        <begin position="5"/>
        <end position="122"/>
    </location>
</feature>
<dbReference type="GO" id="GO:0004073">
    <property type="term" value="F:aspartate-semialdehyde dehydrogenase activity"/>
    <property type="evidence" value="ECO:0007669"/>
    <property type="project" value="UniProtKB-UniRule"/>
</dbReference>
<dbReference type="PANTHER" id="PTHR46278">
    <property type="entry name" value="DEHYDROGENASE, PUTATIVE-RELATED"/>
    <property type="match status" value="1"/>
</dbReference>
<dbReference type="Gene3D" id="3.40.50.720">
    <property type="entry name" value="NAD(P)-binding Rossmann-like Domain"/>
    <property type="match status" value="1"/>
</dbReference>
<keyword evidence="11 15" id="KW-0560">Oxidoreductase</keyword>
<dbReference type="Pfam" id="PF01118">
    <property type="entry name" value="Semialdhyde_dh"/>
    <property type="match status" value="1"/>
</dbReference>
<dbReference type="GO" id="GO:0051287">
    <property type="term" value="F:NAD binding"/>
    <property type="evidence" value="ECO:0007669"/>
    <property type="project" value="InterPro"/>
</dbReference>
<evidence type="ECO:0000256" key="10">
    <source>
        <dbReference type="ARBA" id="ARBA00022915"/>
    </source>
</evidence>
<feature type="active site" description="Acyl-thioester intermediate" evidence="15 16">
    <location>
        <position position="130"/>
    </location>
</feature>
<dbReference type="InterPro" id="IPR012080">
    <property type="entry name" value="Asp_semialdehyde_DH"/>
</dbReference>
<feature type="active site" description="Proton acceptor" evidence="15 16">
    <location>
        <position position="237"/>
    </location>
</feature>
<keyword evidence="13 15" id="KW-0486">Methionine biosynthesis</keyword>
<comment type="caution">
    <text evidence="18">The sequence shown here is derived from an EMBL/GenBank/DDBJ whole genome shotgun (WGS) entry which is preliminary data.</text>
</comment>
<evidence type="ECO:0000256" key="9">
    <source>
        <dbReference type="ARBA" id="ARBA00022857"/>
    </source>
</evidence>
<evidence type="ECO:0000256" key="2">
    <source>
        <dbReference type="ARBA" id="ARBA00005076"/>
    </source>
</evidence>
<dbReference type="GO" id="GO:0019877">
    <property type="term" value="P:diaminopimelate biosynthetic process"/>
    <property type="evidence" value="ECO:0007669"/>
    <property type="project" value="UniProtKB-UniRule"/>
</dbReference>
<keyword evidence="8 15" id="KW-0791">Threonine biosynthesis</keyword>
<protein>
    <recommendedName>
        <fullName evidence="6 15">Aspartate-semialdehyde dehydrogenase</fullName>
        <shortName evidence="15">ASA dehydrogenase</shortName>
        <shortName evidence="15">ASADH</shortName>
        <ecNumber evidence="6 15">1.2.1.11</ecNumber>
    </recommendedName>
    <alternativeName>
        <fullName evidence="15">Aspartate-beta-semialdehyde dehydrogenase</fullName>
    </alternativeName>
</protein>
<keyword evidence="9 15" id="KW-0521">NADP</keyword>
<evidence type="ECO:0000256" key="13">
    <source>
        <dbReference type="ARBA" id="ARBA00023167"/>
    </source>
</evidence>
<dbReference type="SUPFAM" id="SSF51735">
    <property type="entry name" value="NAD(P)-binding Rossmann-fold domains"/>
    <property type="match status" value="1"/>
</dbReference>
<comment type="subunit">
    <text evidence="5 15">Homodimer.</text>
</comment>
<dbReference type="InterPro" id="IPR012280">
    <property type="entry name" value="Semialdhyde_DH_dimer_dom"/>
</dbReference>
<comment type="similarity">
    <text evidence="4 15">Belongs to the aspartate-semialdehyde dehydrogenase family.</text>
</comment>
<accession>A0A939HAA4</accession>
<dbReference type="InterPro" id="IPR036291">
    <property type="entry name" value="NAD(P)-bd_dom_sf"/>
</dbReference>
<dbReference type="SMART" id="SM00859">
    <property type="entry name" value="Semialdhyde_dh"/>
    <property type="match status" value="1"/>
</dbReference>
<evidence type="ECO:0000259" key="17">
    <source>
        <dbReference type="SMART" id="SM00859"/>
    </source>
</evidence>
<keyword evidence="7 15" id="KW-0028">Amino-acid biosynthesis</keyword>
<dbReference type="RefSeq" id="WP_207599962.1">
    <property type="nucleotide sequence ID" value="NZ_JAFNJU010000007.1"/>
</dbReference>
<evidence type="ECO:0000313" key="19">
    <source>
        <dbReference type="Proteomes" id="UP000664218"/>
    </source>
</evidence>
<evidence type="ECO:0000256" key="1">
    <source>
        <dbReference type="ARBA" id="ARBA00005021"/>
    </source>
</evidence>
<evidence type="ECO:0000256" key="7">
    <source>
        <dbReference type="ARBA" id="ARBA00022605"/>
    </source>
</evidence>
<evidence type="ECO:0000256" key="15">
    <source>
        <dbReference type="HAMAP-Rule" id="MF_02121"/>
    </source>
</evidence>
<comment type="catalytic activity">
    <reaction evidence="14 15">
        <text>L-aspartate 4-semialdehyde + phosphate + NADP(+) = 4-phospho-L-aspartate + NADPH + H(+)</text>
        <dbReference type="Rhea" id="RHEA:24284"/>
        <dbReference type="ChEBI" id="CHEBI:15378"/>
        <dbReference type="ChEBI" id="CHEBI:43474"/>
        <dbReference type="ChEBI" id="CHEBI:57535"/>
        <dbReference type="ChEBI" id="CHEBI:57783"/>
        <dbReference type="ChEBI" id="CHEBI:58349"/>
        <dbReference type="ChEBI" id="CHEBI:537519"/>
        <dbReference type="EC" id="1.2.1.11"/>
    </reaction>
</comment>
<dbReference type="NCBIfam" id="NF011456">
    <property type="entry name" value="PRK14874.1"/>
    <property type="match status" value="1"/>
</dbReference>
<dbReference type="NCBIfam" id="TIGR01296">
    <property type="entry name" value="asd_B"/>
    <property type="match status" value="1"/>
</dbReference>
<dbReference type="InterPro" id="IPR000534">
    <property type="entry name" value="Semialdehyde_DH_NAD-bd"/>
</dbReference>
<evidence type="ECO:0000256" key="12">
    <source>
        <dbReference type="ARBA" id="ARBA00023154"/>
    </source>
</evidence>
<comment type="function">
    <text evidence="15">Catalyzes the NADPH-dependent formation of L-aspartate-semialdehyde (L-ASA) by the reductive dephosphorylation of L-aspartyl-4-phosphate.</text>
</comment>
<dbReference type="PANTHER" id="PTHR46278:SF2">
    <property type="entry name" value="ASPARTATE-SEMIALDEHYDE DEHYDROGENASE"/>
    <property type="match status" value="1"/>
</dbReference>
<evidence type="ECO:0000256" key="14">
    <source>
        <dbReference type="ARBA" id="ARBA00047891"/>
    </source>
</evidence>
<name>A0A939HAA4_9CLOT</name>
<evidence type="ECO:0000256" key="11">
    <source>
        <dbReference type="ARBA" id="ARBA00023002"/>
    </source>
</evidence>
<keyword evidence="19" id="KW-1185">Reference proteome</keyword>
<keyword evidence="10 15" id="KW-0220">Diaminopimelate biosynthesis</keyword>
<feature type="binding site" evidence="15">
    <location>
        <position position="306"/>
    </location>
    <ligand>
        <name>NADP(+)</name>
        <dbReference type="ChEBI" id="CHEBI:58349"/>
    </ligand>
</feature>
<sequence>MDKLNLAIVGATGMVGRTFLTVLEEMNLPLGNLVLLASERSAGQKVLFQGNEIKVEELTEGSFDRERFQYALFSAGGSISGIYAPVATRNGITVIDNSSQWRMHEEVPLVIPEINRKAIGEHLLISNPNCSTIQSVLPLKVIHDLYQVERVAYTTYQAVSGSGQKGVEDLLGTREGKAPSFYPKIISDNCLPQIDVFLEDGYTKEEQKMIEETRKILDNEKMKVTATCVRVPVLNGHSVAMNVTCKREIDYEELARALASAEGILYYETDYPTARDAAGQDQVLVGRLRKDESLHNSLHLWCVADNVRKGAASNAVQILKSIWEERR</sequence>
<comment type="pathway">
    <text evidence="3 15">Amino-acid biosynthesis; L-threonine biosynthesis; L-threonine from L-aspartate: step 2/5.</text>
</comment>
<reference evidence="18" key="1">
    <citation type="submission" date="2021-03" db="EMBL/GenBank/DDBJ databases">
        <title>Proteiniclasticum marinus sp. nov., isolated from tidal flat sediment.</title>
        <authorList>
            <person name="Namirimu T."/>
            <person name="Yang J.-A."/>
            <person name="Yang S.-H."/>
            <person name="Kim Y.-J."/>
            <person name="Kwon K.K."/>
        </authorList>
    </citation>
    <scope>NUCLEOTIDE SEQUENCE</scope>
    <source>
        <strain evidence="18">SCR006</strain>
    </source>
</reference>
<feature type="binding site" evidence="15">
    <location>
        <position position="179"/>
    </location>
    <ligand>
        <name>NADP(+)</name>
        <dbReference type="ChEBI" id="CHEBI:58349"/>
    </ligand>
</feature>
<feature type="binding site" evidence="15">
    <location>
        <position position="102"/>
    </location>
    <ligand>
        <name>phosphate</name>
        <dbReference type="ChEBI" id="CHEBI:43474"/>
    </ligand>
</feature>
<dbReference type="Proteomes" id="UP000664218">
    <property type="component" value="Unassembled WGS sequence"/>
</dbReference>
<dbReference type="GO" id="GO:0050661">
    <property type="term" value="F:NADP binding"/>
    <property type="evidence" value="ECO:0007669"/>
    <property type="project" value="UniProtKB-UniRule"/>
</dbReference>
<dbReference type="GO" id="GO:0071266">
    <property type="term" value="P:'de novo' L-methionine biosynthetic process"/>
    <property type="evidence" value="ECO:0007669"/>
    <property type="project" value="UniProtKB-UniRule"/>
</dbReference>
<dbReference type="GO" id="GO:0009088">
    <property type="term" value="P:threonine biosynthetic process"/>
    <property type="evidence" value="ECO:0007669"/>
    <property type="project" value="UniProtKB-UniRule"/>
</dbReference>
<comment type="caution">
    <text evidence="15">Lacks conserved residue(s) required for the propagation of feature annotation.</text>
</comment>
<dbReference type="InterPro" id="IPR005986">
    <property type="entry name" value="Asp_semialdehyde_DH_beta"/>
</dbReference>
<evidence type="ECO:0000256" key="6">
    <source>
        <dbReference type="ARBA" id="ARBA00013120"/>
    </source>
</evidence>
<feature type="binding site" evidence="15">
    <location>
        <position position="230"/>
    </location>
    <ligand>
        <name>substrate</name>
    </ligand>
</feature>
<proteinExistence type="inferred from homology"/>
<comment type="pathway">
    <text evidence="2 15">Amino-acid biosynthesis; L-lysine biosynthesis via DAP pathway; (S)-tetrahydrodipicolinate from L-aspartate: step 2/4.</text>
</comment>
<evidence type="ECO:0000256" key="16">
    <source>
        <dbReference type="PIRSR" id="PIRSR000148-1"/>
    </source>
</evidence>
<dbReference type="GO" id="GO:0009089">
    <property type="term" value="P:lysine biosynthetic process via diaminopimelate"/>
    <property type="evidence" value="ECO:0007669"/>
    <property type="project" value="UniProtKB-UniRule"/>
</dbReference>
<feature type="binding site" evidence="15">
    <location>
        <begin position="160"/>
        <end position="161"/>
    </location>
    <ligand>
        <name>NADP(+)</name>
        <dbReference type="ChEBI" id="CHEBI:58349"/>
    </ligand>
</feature>
<organism evidence="18 19">
    <name type="scientific">Proteiniclasticum aestuarii</name>
    <dbReference type="NCBI Taxonomy" id="2817862"/>
    <lineage>
        <taxon>Bacteria</taxon>
        <taxon>Bacillati</taxon>
        <taxon>Bacillota</taxon>
        <taxon>Clostridia</taxon>
        <taxon>Eubacteriales</taxon>
        <taxon>Clostridiaceae</taxon>
        <taxon>Proteiniclasticum</taxon>
    </lineage>
</organism>
<feature type="binding site" evidence="15">
    <location>
        <begin position="40"/>
        <end position="41"/>
    </location>
    <ligand>
        <name>NADP(+)</name>
        <dbReference type="ChEBI" id="CHEBI:58349"/>
    </ligand>
</feature>
<dbReference type="SUPFAM" id="SSF55347">
    <property type="entry name" value="Glyceraldehyde-3-phosphate dehydrogenase-like, C-terminal domain"/>
    <property type="match status" value="1"/>
</dbReference>
<dbReference type="GO" id="GO:0046983">
    <property type="term" value="F:protein dimerization activity"/>
    <property type="evidence" value="ECO:0007669"/>
    <property type="project" value="InterPro"/>
</dbReference>
<keyword evidence="12 15" id="KW-0457">Lysine biosynthesis</keyword>
<dbReference type="EMBL" id="JAFNJU010000007">
    <property type="protein sequence ID" value="MBO1265444.1"/>
    <property type="molecule type" value="Genomic_DNA"/>
</dbReference>
<feature type="binding site" evidence="15">
    <location>
        <begin position="12"/>
        <end position="15"/>
    </location>
    <ligand>
        <name>NADP(+)</name>
        <dbReference type="ChEBI" id="CHEBI:58349"/>
    </ligand>
</feature>
<evidence type="ECO:0000256" key="8">
    <source>
        <dbReference type="ARBA" id="ARBA00022697"/>
    </source>
</evidence>
<dbReference type="GO" id="GO:0009097">
    <property type="term" value="P:isoleucine biosynthetic process"/>
    <property type="evidence" value="ECO:0007669"/>
    <property type="project" value="UniProtKB-UniRule"/>
</dbReference>
<dbReference type="HAMAP" id="MF_02121">
    <property type="entry name" value="ASADH"/>
    <property type="match status" value="1"/>
</dbReference>
<feature type="binding site" evidence="15">
    <location>
        <position position="157"/>
    </location>
    <ligand>
        <name>substrate</name>
    </ligand>
</feature>
<dbReference type="CDD" id="cd18131">
    <property type="entry name" value="ASADH_C_bac_euk_like"/>
    <property type="match status" value="1"/>
</dbReference>